<dbReference type="Proteomes" id="UP000272025">
    <property type="component" value="Unassembled WGS sequence"/>
</dbReference>
<dbReference type="GeneID" id="39583993"/>
<dbReference type="RefSeq" id="XP_028463987.1">
    <property type="nucleotide sequence ID" value="XM_028615516.1"/>
</dbReference>
<organism evidence="2 3">
    <name type="scientific">Sodiomyces alkalinus (strain CBS 110278 / VKM F-3762 / F11)</name>
    <name type="common">Alkaliphilic filamentous fungus</name>
    <dbReference type="NCBI Taxonomy" id="1314773"/>
    <lineage>
        <taxon>Eukaryota</taxon>
        <taxon>Fungi</taxon>
        <taxon>Dikarya</taxon>
        <taxon>Ascomycota</taxon>
        <taxon>Pezizomycotina</taxon>
        <taxon>Sordariomycetes</taxon>
        <taxon>Hypocreomycetidae</taxon>
        <taxon>Glomerellales</taxon>
        <taxon>Plectosphaerellaceae</taxon>
        <taxon>Sodiomyces</taxon>
    </lineage>
</organism>
<protein>
    <submittedName>
        <fullName evidence="2">Uncharacterized protein</fullName>
    </submittedName>
</protein>
<evidence type="ECO:0000313" key="2">
    <source>
        <dbReference type="EMBL" id="ROT36181.1"/>
    </source>
</evidence>
<feature type="region of interest" description="Disordered" evidence="1">
    <location>
        <begin position="21"/>
        <end position="51"/>
    </location>
</feature>
<evidence type="ECO:0000313" key="3">
    <source>
        <dbReference type="Proteomes" id="UP000272025"/>
    </source>
</evidence>
<sequence>MATTFQVLEDAAPLQIVSGRWGWGGRRPGRLPRGKHKPGQSQAASQAPRQVSHDIGKIRDTVVQQLQVTFTFRSHYLSWCMYAVLGMPSQRAGHGVHCPVAPVKTFHLTHLSQETTRIGVAKQLTTPRRGYRHGPSGATVYTYEYGQRTTARSPDSLPKHAAAATPLGRLRYLYPPPHYTYDYLDGTLTGFLSIISRIFAYSSRVSPIVIGVRSPFLVVSRLGANGKSNHSPLVHTLFSTHCLCV</sequence>
<proteinExistence type="predicted"/>
<feature type="compositionally biased region" description="Polar residues" evidence="1">
    <location>
        <begin position="39"/>
        <end position="49"/>
    </location>
</feature>
<feature type="compositionally biased region" description="Basic residues" evidence="1">
    <location>
        <begin position="27"/>
        <end position="38"/>
    </location>
</feature>
<dbReference type="EMBL" id="ML119060">
    <property type="protein sequence ID" value="ROT36181.1"/>
    <property type="molecule type" value="Genomic_DNA"/>
</dbReference>
<dbReference type="AlphaFoldDB" id="A0A3N2PNS3"/>
<name>A0A3N2PNS3_SODAK</name>
<evidence type="ECO:0000256" key="1">
    <source>
        <dbReference type="SAM" id="MobiDB-lite"/>
    </source>
</evidence>
<reference evidence="2 3" key="1">
    <citation type="journal article" date="2018" name="Mol. Ecol.">
        <title>The obligate alkalophilic soda-lake fungus Sodiomyces alkalinus has shifted to a protein diet.</title>
        <authorList>
            <person name="Grum-Grzhimaylo A.A."/>
            <person name="Falkoski D.L."/>
            <person name="van den Heuvel J."/>
            <person name="Valero-Jimenez C.A."/>
            <person name="Min B."/>
            <person name="Choi I.G."/>
            <person name="Lipzen A."/>
            <person name="Daum C.G."/>
            <person name="Aanen D.K."/>
            <person name="Tsang A."/>
            <person name="Henrissat B."/>
            <person name="Bilanenko E.N."/>
            <person name="de Vries R.P."/>
            <person name="van Kan J.A.L."/>
            <person name="Grigoriev I.V."/>
            <person name="Debets A.J.M."/>
        </authorList>
    </citation>
    <scope>NUCLEOTIDE SEQUENCE [LARGE SCALE GENOMIC DNA]</scope>
    <source>
        <strain evidence="2 3">F11</strain>
    </source>
</reference>
<gene>
    <name evidence="2" type="ORF">SODALDRAFT_59213</name>
</gene>
<keyword evidence="3" id="KW-1185">Reference proteome</keyword>
<accession>A0A3N2PNS3</accession>